<sequence>MKRLREPEEEIHADCSAQSSADENGSNTASSTAEVRVSKIAELDDFAADESPAVTAMSCLLPGHREPLSFKTYAEYEAHYIKAHTNRCSECRRNFPSDHLLNVHIEECHDAFAAVLREKGEHTVSFDPMPSQFWYACLTNILVLQYSCFVEGCDRKCGTPQKRRMHLIDKHMYPKNFFFAVSKEGIDGRSSLLLEGGHRGCESSASIGHTTTKESVSGRQGTRQIEASQARSHIHSTVTGHNPRGAADTSATQANDENADTAMAELSSVMSTLQFVPNSVRFGRGKGRTGFSRR</sequence>
<dbReference type="InterPro" id="IPR013087">
    <property type="entry name" value="Znf_C2H2_type"/>
</dbReference>
<accession>W3X3G9</accession>
<dbReference type="SMART" id="SM00355">
    <property type="entry name" value="ZnF_C2H2"/>
    <property type="match status" value="2"/>
</dbReference>
<evidence type="ECO:0000313" key="3">
    <source>
        <dbReference type="EMBL" id="ETS79947.1"/>
    </source>
</evidence>
<dbReference type="InParanoid" id="W3X3G9"/>
<reference evidence="4" key="1">
    <citation type="journal article" date="2015" name="BMC Genomics">
        <title>Genomic and transcriptomic analysis of the endophytic fungus Pestalotiopsis fici reveals its lifestyle and high potential for synthesis of natural products.</title>
        <authorList>
            <person name="Wang X."/>
            <person name="Zhang X."/>
            <person name="Liu L."/>
            <person name="Xiang M."/>
            <person name="Wang W."/>
            <person name="Sun X."/>
            <person name="Che Y."/>
            <person name="Guo L."/>
            <person name="Liu G."/>
            <person name="Guo L."/>
            <person name="Wang C."/>
            <person name="Yin W.B."/>
            <person name="Stadler M."/>
            <person name="Zhang X."/>
            <person name="Liu X."/>
        </authorList>
    </citation>
    <scope>NUCLEOTIDE SEQUENCE [LARGE SCALE GENOMIC DNA]</scope>
    <source>
        <strain evidence="4">W106-1 / CGMCC3.15140</strain>
    </source>
</reference>
<keyword evidence="4" id="KW-1185">Reference proteome</keyword>
<evidence type="ECO:0000259" key="2">
    <source>
        <dbReference type="PROSITE" id="PS00028"/>
    </source>
</evidence>
<dbReference type="HOGENOM" id="CLU_055660_1_0_1"/>
<name>W3X3G9_PESFW</name>
<dbReference type="EMBL" id="KI912113">
    <property type="protein sequence ID" value="ETS79947.1"/>
    <property type="molecule type" value="Genomic_DNA"/>
</dbReference>
<protein>
    <recommendedName>
        <fullName evidence="2">C2H2-type domain-containing protein</fullName>
    </recommendedName>
</protein>
<evidence type="ECO:0000256" key="1">
    <source>
        <dbReference type="SAM" id="MobiDB-lite"/>
    </source>
</evidence>
<dbReference type="Proteomes" id="UP000030651">
    <property type="component" value="Unassembled WGS sequence"/>
</dbReference>
<dbReference type="STRING" id="1229662.W3X3G9"/>
<dbReference type="OMA" id="CMTPQKR"/>
<feature type="compositionally biased region" description="Basic and acidic residues" evidence="1">
    <location>
        <begin position="1"/>
        <end position="13"/>
    </location>
</feature>
<proteinExistence type="predicted"/>
<dbReference type="eggNOG" id="KOG4173">
    <property type="taxonomic scope" value="Eukaryota"/>
</dbReference>
<feature type="compositionally biased region" description="Polar residues" evidence="1">
    <location>
        <begin position="203"/>
        <end position="240"/>
    </location>
</feature>
<dbReference type="RefSeq" id="XP_007834248.1">
    <property type="nucleotide sequence ID" value="XM_007836057.1"/>
</dbReference>
<dbReference type="KEGG" id="pfy:PFICI_07476"/>
<feature type="domain" description="C2H2-type" evidence="2">
    <location>
        <begin position="88"/>
        <end position="109"/>
    </location>
</feature>
<dbReference type="InterPro" id="IPR039258">
    <property type="entry name" value="ZNF511"/>
</dbReference>
<dbReference type="PANTHER" id="PTHR21354:SF0">
    <property type="entry name" value="ZINC FINGER PROTEIN 511"/>
    <property type="match status" value="1"/>
</dbReference>
<feature type="region of interest" description="Disordered" evidence="1">
    <location>
        <begin position="200"/>
        <end position="254"/>
    </location>
</feature>
<dbReference type="AlphaFoldDB" id="W3X3G9"/>
<dbReference type="PANTHER" id="PTHR21354">
    <property type="entry name" value="ZINC FINGER PROTEIN 511"/>
    <property type="match status" value="1"/>
</dbReference>
<dbReference type="GeneID" id="19272489"/>
<gene>
    <name evidence="3" type="ORF">PFICI_07476</name>
</gene>
<dbReference type="PROSITE" id="PS00028">
    <property type="entry name" value="ZINC_FINGER_C2H2_1"/>
    <property type="match status" value="1"/>
</dbReference>
<feature type="compositionally biased region" description="Polar residues" evidence="1">
    <location>
        <begin position="16"/>
        <end position="33"/>
    </location>
</feature>
<organism evidence="3 4">
    <name type="scientific">Pestalotiopsis fici (strain W106-1 / CGMCC3.15140)</name>
    <dbReference type="NCBI Taxonomy" id="1229662"/>
    <lineage>
        <taxon>Eukaryota</taxon>
        <taxon>Fungi</taxon>
        <taxon>Dikarya</taxon>
        <taxon>Ascomycota</taxon>
        <taxon>Pezizomycotina</taxon>
        <taxon>Sordariomycetes</taxon>
        <taxon>Xylariomycetidae</taxon>
        <taxon>Amphisphaeriales</taxon>
        <taxon>Sporocadaceae</taxon>
        <taxon>Pestalotiopsis</taxon>
    </lineage>
</organism>
<dbReference type="OrthoDB" id="18440at2759"/>
<evidence type="ECO:0000313" key="4">
    <source>
        <dbReference type="Proteomes" id="UP000030651"/>
    </source>
</evidence>
<feature type="region of interest" description="Disordered" evidence="1">
    <location>
        <begin position="1"/>
        <end position="34"/>
    </location>
</feature>